<reference evidence="1 2" key="1">
    <citation type="journal article" date="2015" name="Nat. Commun.">
        <title>Outbred genome sequencing and CRISPR/Cas9 gene editing in butterflies.</title>
        <authorList>
            <person name="Li X."/>
            <person name="Fan D."/>
            <person name="Zhang W."/>
            <person name="Liu G."/>
            <person name="Zhang L."/>
            <person name="Zhao L."/>
            <person name="Fang X."/>
            <person name="Chen L."/>
            <person name="Dong Y."/>
            <person name="Chen Y."/>
            <person name="Ding Y."/>
            <person name="Zhao R."/>
            <person name="Feng M."/>
            <person name="Zhu Y."/>
            <person name="Feng Y."/>
            <person name="Jiang X."/>
            <person name="Zhu D."/>
            <person name="Xiang H."/>
            <person name="Feng X."/>
            <person name="Li S."/>
            <person name="Wang J."/>
            <person name="Zhang G."/>
            <person name="Kronforst M.R."/>
            <person name="Wang W."/>
        </authorList>
    </citation>
    <scope>NUCLEOTIDE SEQUENCE [LARGE SCALE GENOMIC DNA]</scope>
    <source>
        <strain evidence="1">Ya'a_city_454_Px</strain>
        <tissue evidence="1">Whole body</tissue>
    </source>
</reference>
<dbReference type="Proteomes" id="UP000053268">
    <property type="component" value="Unassembled WGS sequence"/>
</dbReference>
<proteinExistence type="predicted"/>
<organism evidence="1 2">
    <name type="scientific">Papilio xuthus</name>
    <name type="common">Asian swallowtail butterfly</name>
    <dbReference type="NCBI Taxonomy" id="66420"/>
    <lineage>
        <taxon>Eukaryota</taxon>
        <taxon>Metazoa</taxon>
        <taxon>Ecdysozoa</taxon>
        <taxon>Arthropoda</taxon>
        <taxon>Hexapoda</taxon>
        <taxon>Insecta</taxon>
        <taxon>Pterygota</taxon>
        <taxon>Neoptera</taxon>
        <taxon>Endopterygota</taxon>
        <taxon>Lepidoptera</taxon>
        <taxon>Glossata</taxon>
        <taxon>Ditrysia</taxon>
        <taxon>Papilionoidea</taxon>
        <taxon>Papilionidae</taxon>
        <taxon>Papilioninae</taxon>
        <taxon>Papilio</taxon>
    </lineage>
</organism>
<name>A0A194QID2_PAPXU</name>
<protein>
    <submittedName>
        <fullName evidence="1">Uncharacterized protein</fullName>
    </submittedName>
</protein>
<keyword evidence="2" id="KW-1185">Reference proteome</keyword>
<gene>
    <name evidence="1" type="ORF">RR46_03991</name>
</gene>
<evidence type="ECO:0000313" key="2">
    <source>
        <dbReference type="Proteomes" id="UP000053268"/>
    </source>
</evidence>
<accession>A0A194QID2</accession>
<sequence length="103" mass="11657">MLERLLSSTVQVDWVFEKKQGEGYDSKFVYYPIMIDIIQYNLSIENTLVAPAALGTHALYEVRVRGTRHEHATRGTSARYAARGTSARYAARGTSQCHYISLE</sequence>
<evidence type="ECO:0000313" key="1">
    <source>
        <dbReference type="EMBL" id="KPJ05154.1"/>
    </source>
</evidence>
<dbReference type="EMBL" id="KQ458761">
    <property type="protein sequence ID" value="KPJ05154.1"/>
    <property type="molecule type" value="Genomic_DNA"/>
</dbReference>
<dbReference type="AlphaFoldDB" id="A0A194QID2"/>